<dbReference type="PRINTS" id="PR00413">
    <property type="entry name" value="HADHALOGNASE"/>
</dbReference>
<dbReference type="OrthoDB" id="9807630at2"/>
<dbReference type="GO" id="GO:0005829">
    <property type="term" value="C:cytosol"/>
    <property type="evidence" value="ECO:0007669"/>
    <property type="project" value="TreeGrafter"/>
</dbReference>
<dbReference type="STRING" id="1121302.SAMN02745163_03951"/>
<dbReference type="Gene3D" id="1.10.150.240">
    <property type="entry name" value="Putative phosphatase, domain 2"/>
    <property type="match status" value="1"/>
</dbReference>
<dbReference type="SFLD" id="SFLDG01129">
    <property type="entry name" value="C1.5:_HAD__Beta-PGM__Phosphata"/>
    <property type="match status" value="1"/>
</dbReference>
<reference evidence="1 2" key="1">
    <citation type="submission" date="2016-11" db="EMBL/GenBank/DDBJ databases">
        <authorList>
            <person name="Jaros S."/>
            <person name="Januszkiewicz K."/>
            <person name="Wedrychowicz H."/>
        </authorList>
    </citation>
    <scope>NUCLEOTIDE SEQUENCE [LARGE SCALE GENOMIC DNA]</scope>
    <source>
        <strain evidence="1 2">DSM 21758</strain>
    </source>
</reference>
<dbReference type="PANTHER" id="PTHR43434:SF26">
    <property type="entry name" value="PYROPHOSPHATASE PPAX"/>
    <property type="match status" value="1"/>
</dbReference>
<dbReference type="SFLD" id="SFLDS00003">
    <property type="entry name" value="Haloacid_Dehalogenase"/>
    <property type="match status" value="1"/>
</dbReference>
<dbReference type="Proteomes" id="UP000184310">
    <property type="component" value="Unassembled WGS sequence"/>
</dbReference>
<keyword evidence="2" id="KW-1185">Reference proteome</keyword>
<dbReference type="NCBIfam" id="NF009804">
    <property type="entry name" value="PRK13288.1"/>
    <property type="match status" value="1"/>
</dbReference>
<dbReference type="Pfam" id="PF13419">
    <property type="entry name" value="HAD_2"/>
    <property type="match status" value="1"/>
</dbReference>
<sequence length="217" mass="24279">MIKAVLFDLDGTLIDTNELIFNSFDYALRTVLNLNPSKDEITQLFGKPLRGSLAQFNEEKADELVTTYRRYNEERHDTMCKPFEGVKELLDGLKDRGIKLGIVTSKRKVLAERGLVLGGLLEYFDVFFTPESTKNHKPHGEPAEKACESLNVKPEEAIMVGDSNFDLLCGKNAGTKTCGVTYTALPISVLEEVKPDYFIDKAIELLEIVDKENEAVA</sequence>
<dbReference type="EMBL" id="FQZB01000019">
    <property type="protein sequence ID" value="SHK52073.1"/>
    <property type="molecule type" value="Genomic_DNA"/>
</dbReference>
<dbReference type="InterPro" id="IPR041492">
    <property type="entry name" value="HAD_2"/>
</dbReference>
<dbReference type="InterPro" id="IPR006439">
    <property type="entry name" value="HAD-SF_hydro_IA"/>
</dbReference>
<accession>A0A1M6T512</accession>
<name>A0A1M6T512_9CLOT</name>
<dbReference type="FunFam" id="3.40.50.1000:FF:000022">
    <property type="entry name" value="Phosphoglycolate phosphatase"/>
    <property type="match status" value="1"/>
</dbReference>
<evidence type="ECO:0000313" key="1">
    <source>
        <dbReference type="EMBL" id="SHK52073.1"/>
    </source>
</evidence>
<evidence type="ECO:0000313" key="2">
    <source>
        <dbReference type="Proteomes" id="UP000184310"/>
    </source>
</evidence>
<dbReference type="AlphaFoldDB" id="A0A1M6T512"/>
<dbReference type="InterPro" id="IPR050155">
    <property type="entry name" value="HAD-like_hydrolase_sf"/>
</dbReference>
<dbReference type="SUPFAM" id="SSF56784">
    <property type="entry name" value="HAD-like"/>
    <property type="match status" value="1"/>
</dbReference>
<dbReference type="GO" id="GO:0006281">
    <property type="term" value="P:DNA repair"/>
    <property type="evidence" value="ECO:0007669"/>
    <property type="project" value="TreeGrafter"/>
</dbReference>
<dbReference type="InterPro" id="IPR036412">
    <property type="entry name" value="HAD-like_sf"/>
</dbReference>
<dbReference type="NCBIfam" id="TIGR01549">
    <property type="entry name" value="HAD-SF-IA-v1"/>
    <property type="match status" value="1"/>
</dbReference>
<organism evidence="1 2">
    <name type="scientific">Clostridium cavendishii DSM 21758</name>
    <dbReference type="NCBI Taxonomy" id="1121302"/>
    <lineage>
        <taxon>Bacteria</taxon>
        <taxon>Bacillati</taxon>
        <taxon>Bacillota</taxon>
        <taxon>Clostridia</taxon>
        <taxon>Eubacteriales</taxon>
        <taxon>Clostridiaceae</taxon>
        <taxon>Clostridium</taxon>
    </lineage>
</organism>
<dbReference type="SFLD" id="SFLDG01135">
    <property type="entry name" value="C1.5.6:_HAD__Beta-PGM__Phospha"/>
    <property type="match status" value="1"/>
</dbReference>
<proteinExistence type="predicted"/>
<dbReference type="PANTHER" id="PTHR43434">
    <property type="entry name" value="PHOSPHOGLYCOLATE PHOSPHATASE"/>
    <property type="match status" value="1"/>
</dbReference>
<dbReference type="RefSeq" id="WP_072992219.1">
    <property type="nucleotide sequence ID" value="NZ_FQZB01000019.1"/>
</dbReference>
<dbReference type="NCBIfam" id="TIGR01509">
    <property type="entry name" value="HAD-SF-IA-v3"/>
    <property type="match status" value="1"/>
</dbReference>
<dbReference type="Gene3D" id="3.40.50.1000">
    <property type="entry name" value="HAD superfamily/HAD-like"/>
    <property type="match status" value="1"/>
</dbReference>
<gene>
    <name evidence="1" type="ORF">SAMN02745163_03951</name>
</gene>
<dbReference type="InterPro" id="IPR023214">
    <property type="entry name" value="HAD_sf"/>
</dbReference>
<dbReference type="GO" id="GO:0008967">
    <property type="term" value="F:phosphoglycolate phosphatase activity"/>
    <property type="evidence" value="ECO:0007669"/>
    <property type="project" value="TreeGrafter"/>
</dbReference>
<protein>
    <submittedName>
        <fullName evidence="1">Pyrophosphatase PpaX</fullName>
    </submittedName>
</protein>
<dbReference type="InterPro" id="IPR023198">
    <property type="entry name" value="PGP-like_dom2"/>
</dbReference>